<dbReference type="InterPro" id="IPR036909">
    <property type="entry name" value="Cyt_c-like_dom_sf"/>
</dbReference>
<dbReference type="EMBL" id="JAKWBL010000001">
    <property type="protein sequence ID" value="MCH5597320.1"/>
    <property type="molecule type" value="Genomic_DNA"/>
</dbReference>
<reference evidence="6 7" key="1">
    <citation type="submission" date="2022-02" db="EMBL/GenBank/DDBJ databases">
        <authorList>
            <person name="Min J."/>
        </authorList>
    </citation>
    <scope>NUCLEOTIDE SEQUENCE [LARGE SCALE GENOMIC DNA]</scope>
    <source>
        <strain evidence="6 7">GR10-1</strain>
    </source>
</reference>
<dbReference type="RefSeq" id="WP_240826715.1">
    <property type="nucleotide sequence ID" value="NZ_JAKWBL010000001.1"/>
</dbReference>
<sequence length="195" mass="22582">MLIDLLHQYNLSADGTDVIFVCKDGYAPVRHASEMTKLSGGYIVYKDMEAKDGRNWPDSLYNSYSPFYLVWNVDLSKTKELPWPYGLVQIRLVERDSSLLNALSGKSTILKGYHLFRRHCLSCHSMNKIGGKVGPEMNVPKNITEYWTDDHIAHYIKAPKSFRYNAHMPAMKDISDEEIDQIVKYLHFMKKYKIP</sequence>
<keyword evidence="3 4" id="KW-0408">Iron</keyword>
<name>A0ABS9SG34_9BACT</name>
<evidence type="ECO:0000256" key="3">
    <source>
        <dbReference type="ARBA" id="ARBA00023004"/>
    </source>
</evidence>
<comment type="caution">
    <text evidence="6">The sequence shown here is derived from an EMBL/GenBank/DDBJ whole genome shotgun (WGS) entry which is preliminary data.</text>
</comment>
<gene>
    <name evidence="6" type="ORF">MKP09_05075</name>
</gene>
<organism evidence="6 7">
    <name type="scientific">Niabella ginsengisoli</name>
    <dbReference type="NCBI Taxonomy" id="522298"/>
    <lineage>
        <taxon>Bacteria</taxon>
        <taxon>Pseudomonadati</taxon>
        <taxon>Bacteroidota</taxon>
        <taxon>Chitinophagia</taxon>
        <taxon>Chitinophagales</taxon>
        <taxon>Chitinophagaceae</taxon>
        <taxon>Niabella</taxon>
    </lineage>
</organism>
<dbReference type="Proteomes" id="UP001202248">
    <property type="component" value="Unassembled WGS sequence"/>
</dbReference>
<keyword evidence="1 4" id="KW-0349">Heme</keyword>
<dbReference type="Gene3D" id="1.10.760.10">
    <property type="entry name" value="Cytochrome c-like domain"/>
    <property type="match status" value="1"/>
</dbReference>
<protein>
    <submittedName>
        <fullName evidence="6">Cytochrome c</fullName>
    </submittedName>
</protein>
<dbReference type="SUPFAM" id="SSF46626">
    <property type="entry name" value="Cytochrome c"/>
    <property type="match status" value="1"/>
</dbReference>
<keyword evidence="2 4" id="KW-0479">Metal-binding</keyword>
<dbReference type="Pfam" id="PF13442">
    <property type="entry name" value="Cytochrome_CBB3"/>
    <property type="match status" value="1"/>
</dbReference>
<feature type="domain" description="Cytochrome c" evidence="5">
    <location>
        <begin position="107"/>
        <end position="190"/>
    </location>
</feature>
<evidence type="ECO:0000313" key="6">
    <source>
        <dbReference type="EMBL" id="MCH5597320.1"/>
    </source>
</evidence>
<evidence type="ECO:0000313" key="7">
    <source>
        <dbReference type="Proteomes" id="UP001202248"/>
    </source>
</evidence>
<proteinExistence type="predicted"/>
<dbReference type="InterPro" id="IPR009056">
    <property type="entry name" value="Cyt_c-like_dom"/>
</dbReference>
<evidence type="ECO:0000256" key="4">
    <source>
        <dbReference type="PROSITE-ProRule" id="PRU00433"/>
    </source>
</evidence>
<evidence type="ECO:0000259" key="5">
    <source>
        <dbReference type="PROSITE" id="PS51007"/>
    </source>
</evidence>
<keyword evidence="7" id="KW-1185">Reference proteome</keyword>
<evidence type="ECO:0000256" key="1">
    <source>
        <dbReference type="ARBA" id="ARBA00022617"/>
    </source>
</evidence>
<dbReference type="PROSITE" id="PS51007">
    <property type="entry name" value="CYTC"/>
    <property type="match status" value="1"/>
</dbReference>
<evidence type="ECO:0000256" key="2">
    <source>
        <dbReference type="ARBA" id="ARBA00022723"/>
    </source>
</evidence>
<accession>A0ABS9SG34</accession>